<dbReference type="Proteomes" id="UP000263753">
    <property type="component" value="Chromosome"/>
</dbReference>
<evidence type="ECO:0000313" key="2">
    <source>
        <dbReference type="EMBL" id="AXY58092.1"/>
    </source>
</evidence>
<feature type="chain" id="PRO_5017727961" evidence="1">
    <location>
        <begin position="24"/>
        <end position="168"/>
    </location>
</feature>
<dbReference type="KEGG" id="achi:CDG60_16930"/>
<evidence type="ECO:0000256" key="1">
    <source>
        <dbReference type="SAM" id="SignalP"/>
    </source>
</evidence>
<feature type="signal peptide" evidence="1">
    <location>
        <begin position="1"/>
        <end position="23"/>
    </location>
</feature>
<evidence type="ECO:0000313" key="3">
    <source>
        <dbReference type="Proteomes" id="UP000263753"/>
    </source>
</evidence>
<dbReference type="AlphaFoldDB" id="A0A3B7LZ21"/>
<name>A0A3B7LZ21_9GAMM</name>
<protein>
    <submittedName>
        <fullName evidence="2">Uncharacterized protein</fullName>
    </submittedName>
</protein>
<organism evidence="2 3">
    <name type="scientific">Acinetobacter chinensis</name>
    <dbReference type="NCBI Taxonomy" id="2004650"/>
    <lineage>
        <taxon>Bacteria</taxon>
        <taxon>Pseudomonadati</taxon>
        <taxon>Pseudomonadota</taxon>
        <taxon>Gammaproteobacteria</taxon>
        <taxon>Moraxellales</taxon>
        <taxon>Moraxellaceae</taxon>
        <taxon>Acinetobacter</taxon>
    </lineage>
</organism>
<accession>A0A3B7LZ21</accession>
<keyword evidence="1" id="KW-0732">Signal</keyword>
<sequence length="168" mass="18660">MNFLSKNSSVLLMVWLFSAHANADTSTLSVLQSLTEQDMRGVAGSVQWKTDTQKLDNIQRTGLRNQRELQQKTVHGENSGNVAALDIPQQQTESGHLPEPLQQHVEHIAQGLQSSDPTRGIHTLLEPIGKGRNDLQINLDNVKIGTVERQLNTDSIIKISQQLQNKLP</sequence>
<gene>
    <name evidence="2" type="ORF">CDG60_16930</name>
</gene>
<dbReference type="EMBL" id="CP032134">
    <property type="protein sequence ID" value="AXY58092.1"/>
    <property type="molecule type" value="Genomic_DNA"/>
</dbReference>
<reference evidence="3" key="1">
    <citation type="submission" date="2018-09" db="EMBL/GenBank/DDBJ databases">
        <title>The complete genome of Acinetobacter sp. strain WCHAc010005.</title>
        <authorList>
            <person name="Hu Y."/>
            <person name="Long H."/>
            <person name="Feng Y."/>
            <person name="Zong Z."/>
        </authorList>
    </citation>
    <scope>NUCLEOTIDE SEQUENCE [LARGE SCALE GENOMIC DNA]</scope>
    <source>
        <strain evidence="3">WCHAc010005</strain>
    </source>
</reference>
<proteinExistence type="predicted"/>
<dbReference type="RefSeq" id="WP_087512095.1">
    <property type="nucleotide sequence ID" value="NZ_CP032134.1"/>
</dbReference>